<sequence length="243" mass="25481">MSDPRDEDAGRGKQTSPPRIPLTPSHPGSRGDGTSFDNASVSCGAGGASLWGCHSGMPPGLQERDGDIPLKPPQTRGEAPPPPLCSTHGHPPRPIEAAACTPTRPSAPLCIPSRRRRVRERAAQTARVLAAPGARPIRHGLGSGTEPAAGSGLRGPGGCPSQLVSDRGAPRPPVARHSAALRRAAIFSSPTHTGAGAFNEDRAPRRPPAPARKRARAALTHTQKRPSERSVQSPVFHRRSVRQ</sequence>
<evidence type="ECO:0000313" key="3">
    <source>
        <dbReference type="Proteomes" id="UP001221898"/>
    </source>
</evidence>
<dbReference type="Proteomes" id="UP001221898">
    <property type="component" value="Unassembled WGS sequence"/>
</dbReference>
<dbReference type="EMBL" id="JAINUG010000145">
    <property type="protein sequence ID" value="KAJ8392560.1"/>
    <property type="molecule type" value="Genomic_DNA"/>
</dbReference>
<evidence type="ECO:0000313" key="2">
    <source>
        <dbReference type="EMBL" id="KAJ8392560.1"/>
    </source>
</evidence>
<dbReference type="AlphaFoldDB" id="A0AAD7RYB0"/>
<keyword evidence="3" id="KW-1185">Reference proteome</keyword>
<feature type="region of interest" description="Disordered" evidence="1">
    <location>
        <begin position="1"/>
        <end position="243"/>
    </location>
</feature>
<name>A0AAD7RYB0_9TELE</name>
<evidence type="ECO:0000256" key="1">
    <source>
        <dbReference type="SAM" id="MobiDB-lite"/>
    </source>
</evidence>
<organism evidence="2 3">
    <name type="scientific">Aldrovandia affinis</name>
    <dbReference type="NCBI Taxonomy" id="143900"/>
    <lineage>
        <taxon>Eukaryota</taxon>
        <taxon>Metazoa</taxon>
        <taxon>Chordata</taxon>
        <taxon>Craniata</taxon>
        <taxon>Vertebrata</taxon>
        <taxon>Euteleostomi</taxon>
        <taxon>Actinopterygii</taxon>
        <taxon>Neopterygii</taxon>
        <taxon>Teleostei</taxon>
        <taxon>Notacanthiformes</taxon>
        <taxon>Halosauridae</taxon>
        <taxon>Aldrovandia</taxon>
    </lineage>
</organism>
<proteinExistence type="predicted"/>
<reference evidence="2" key="1">
    <citation type="journal article" date="2023" name="Science">
        <title>Genome structures resolve the early diversification of teleost fishes.</title>
        <authorList>
            <person name="Parey E."/>
            <person name="Louis A."/>
            <person name="Montfort J."/>
            <person name="Bouchez O."/>
            <person name="Roques C."/>
            <person name="Iampietro C."/>
            <person name="Lluch J."/>
            <person name="Castinel A."/>
            <person name="Donnadieu C."/>
            <person name="Desvignes T."/>
            <person name="Floi Bucao C."/>
            <person name="Jouanno E."/>
            <person name="Wen M."/>
            <person name="Mejri S."/>
            <person name="Dirks R."/>
            <person name="Jansen H."/>
            <person name="Henkel C."/>
            <person name="Chen W.J."/>
            <person name="Zahm M."/>
            <person name="Cabau C."/>
            <person name="Klopp C."/>
            <person name="Thompson A.W."/>
            <person name="Robinson-Rechavi M."/>
            <person name="Braasch I."/>
            <person name="Lecointre G."/>
            <person name="Bobe J."/>
            <person name="Postlethwait J.H."/>
            <person name="Berthelot C."/>
            <person name="Roest Crollius H."/>
            <person name="Guiguen Y."/>
        </authorList>
    </citation>
    <scope>NUCLEOTIDE SEQUENCE</scope>
    <source>
        <strain evidence="2">NC1722</strain>
    </source>
</reference>
<accession>A0AAD7RYB0</accession>
<comment type="caution">
    <text evidence="2">The sequence shown here is derived from an EMBL/GenBank/DDBJ whole genome shotgun (WGS) entry which is preliminary data.</text>
</comment>
<gene>
    <name evidence="2" type="ORF">AAFF_G00074380</name>
</gene>
<protein>
    <submittedName>
        <fullName evidence="2">Uncharacterized protein</fullName>
    </submittedName>
</protein>